<reference evidence="7 8" key="1">
    <citation type="journal article" date="2015" name="Int. J. Syst. Evol. Microbiol.">
        <title>Novibacillus thermophilus gen. nov., sp. nov., a Gram-staining-negative and moderately thermophilic member of the family Thermoactinomycetaceae.</title>
        <authorList>
            <person name="Yang G."/>
            <person name="Chen J."/>
            <person name="Zhou S."/>
        </authorList>
    </citation>
    <scope>NUCLEOTIDE SEQUENCE [LARGE SCALE GENOMIC DNA]</scope>
    <source>
        <strain evidence="7 8">SG-1</strain>
    </source>
</reference>
<evidence type="ECO:0000313" key="7">
    <source>
        <dbReference type="EMBL" id="AQS55413.1"/>
    </source>
</evidence>
<evidence type="ECO:0000256" key="3">
    <source>
        <dbReference type="ARBA" id="ARBA00022827"/>
    </source>
</evidence>
<gene>
    <name evidence="7" type="ORF">B0W44_06045</name>
</gene>
<organism evidence="7 8">
    <name type="scientific">Novibacillus thermophilus</name>
    <dbReference type="NCBI Taxonomy" id="1471761"/>
    <lineage>
        <taxon>Bacteria</taxon>
        <taxon>Bacillati</taxon>
        <taxon>Bacillota</taxon>
        <taxon>Bacilli</taxon>
        <taxon>Bacillales</taxon>
        <taxon>Thermoactinomycetaceae</taxon>
        <taxon>Novibacillus</taxon>
    </lineage>
</organism>
<protein>
    <submittedName>
        <fullName evidence="7">Hydroxyglutarate oxidase</fullName>
    </submittedName>
</protein>
<dbReference type="PANTHER" id="PTHR43104:SF2">
    <property type="entry name" value="L-2-HYDROXYGLUTARATE DEHYDROGENASE, MITOCHONDRIAL"/>
    <property type="match status" value="1"/>
</dbReference>
<dbReference type="Gene3D" id="3.50.50.60">
    <property type="entry name" value="FAD/NAD(P)-binding domain"/>
    <property type="match status" value="1"/>
</dbReference>
<dbReference type="InterPro" id="IPR006076">
    <property type="entry name" value="FAD-dep_OxRdtase"/>
</dbReference>
<evidence type="ECO:0000313" key="8">
    <source>
        <dbReference type="Proteomes" id="UP000188603"/>
    </source>
</evidence>
<dbReference type="GO" id="GO:0047545">
    <property type="term" value="F:(S)-2-hydroxyglutarate dehydrogenase activity"/>
    <property type="evidence" value="ECO:0007669"/>
    <property type="project" value="TreeGrafter"/>
</dbReference>
<evidence type="ECO:0000256" key="4">
    <source>
        <dbReference type="ARBA" id="ARBA00023002"/>
    </source>
</evidence>
<dbReference type="EMBL" id="CP019699">
    <property type="protein sequence ID" value="AQS55413.1"/>
    <property type="molecule type" value="Genomic_DNA"/>
</dbReference>
<dbReference type="Gene3D" id="3.30.9.10">
    <property type="entry name" value="D-Amino Acid Oxidase, subunit A, domain 2"/>
    <property type="match status" value="1"/>
</dbReference>
<comment type="cofactor">
    <cofactor evidence="1">
        <name>FAD</name>
        <dbReference type="ChEBI" id="CHEBI:57692"/>
    </cofactor>
</comment>
<dbReference type="NCBIfam" id="NF008726">
    <property type="entry name" value="PRK11728.1"/>
    <property type="match status" value="1"/>
</dbReference>
<evidence type="ECO:0000256" key="2">
    <source>
        <dbReference type="ARBA" id="ARBA00022630"/>
    </source>
</evidence>
<name>A0A1U9K5W5_9BACL</name>
<evidence type="ECO:0000256" key="1">
    <source>
        <dbReference type="ARBA" id="ARBA00001974"/>
    </source>
</evidence>
<evidence type="ECO:0000259" key="6">
    <source>
        <dbReference type="Pfam" id="PF01266"/>
    </source>
</evidence>
<keyword evidence="3" id="KW-0274">FAD</keyword>
<dbReference type="KEGG" id="ntr:B0W44_06045"/>
<sequence>MYDFTVIGGGIVGLATAYHLVHAYPQAAVLVLEKEQSLGLHQTGNNSGVIHSGIYYKPGSLKARFATEGNRRIVEFCQKYRIPYEQCGKVIVATAEAERPLLHTLYERGIANGLTLRKLTPNELQEREPHVHGLEAIFVPSTGIVDYVQVLNTLARVVEEKGGEIRVGTRVEGMEEEAEFIDIGTNAGTVQTRFAINCAGLFSDRVARMTGLSLGMKIVPFRGEYYELKPEKRHLVKHLVYPVPNPAFPFLGVHFTRMVDGSVHVGPNAVLSLKREGYRKGDVNLRDSWDVLTYPAFWKIAFRYMSVGLSEMVRSYSQRAFVRSIQRFIPEITADDLVPAPAGVRAQALTRDGRLVDDFIIVRSKRAVHVCNAPSPAATASLVIGEHIVSLMAESYTSHKKRVTKSV</sequence>
<evidence type="ECO:0000256" key="5">
    <source>
        <dbReference type="ARBA" id="ARBA00037941"/>
    </source>
</evidence>
<dbReference type="OrthoDB" id="9801699at2"/>
<dbReference type="GO" id="GO:0005737">
    <property type="term" value="C:cytoplasm"/>
    <property type="evidence" value="ECO:0007669"/>
    <property type="project" value="TreeGrafter"/>
</dbReference>
<feature type="domain" description="FAD dependent oxidoreductase" evidence="6">
    <location>
        <begin position="3"/>
        <end position="390"/>
    </location>
</feature>
<dbReference type="RefSeq" id="WP_077719251.1">
    <property type="nucleotide sequence ID" value="NZ_CP019699.1"/>
</dbReference>
<dbReference type="PANTHER" id="PTHR43104">
    <property type="entry name" value="L-2-HYDROXYGLUTARATE DEHYDROGENASE, MITOCHONDRIAL"/>
    <property type="match status" value="1"/>
</dbReference>
<comment type="similarity">
    <text evidence="5">Belongs to the L2HGDH family.</text>
</comment>
<accession>A0A1U9K5W5</accession>
<dbReference type="SUPFAM" id="SSF51905">
    <property type="entry name" value="FAD/NAD(P)-binding domain"/>
    <property type="match status" value="1"/>
</dbReference>
<keyword evidence="4" id="KW-0560">Oxidoreductase</keyword>
<dbReference type="Proteomes" id="UP000188603">
    <property type="component" value="Chromosome"/>
</dbReference>
<dbReference type="Pfam" id="PF01266">
    <property type="entry name" value="DAO"/>
    <property type="match status" value="1"/>
</dbReference>
<dbReference type="InterPro" id="IPR036188">
    <property type="entry name" value="FAD/NAD-bd_sf"/>
</dbReference>
<keyword evidence="8" id="KW-1185">Reference proteome</keyword>
<dbReference type="AlphaFoldDB" id="A0A1U9K5W5"/>
<dbReference type="STRING" id="1471761.B0W44_06045"/>
<proteinExistence type="inferred from homology"/>
<keyword evidence="2" id="KW-0285">Flavoprotein</keyword>